<evidence type="ECO:0000259" key="1">
    <source>
        <dbReference type="Pfam" id="PF17680"/>
    </source>
</evidence>
<dbReference type="KEGG" id="nkf:Nkreftii_003061"/>
<organism evidence="2 3">
    <name type="scientific">Candidatus Nitrospira kreftii</name>
    <dbReference type="NCBI Taxonomy" id="2652173"/>
    <lineage>
        <taxon>Bacteria</taxon>
        <taxon>Pseudomonadati</taxon>
        <taxon>Nitrospirota</taxon>
        <taxon>Nitrospiria</taxon>
        <taxon>Nitrospirales</taxon>
        <taxon>Nitrospiraceae</taxon>
        <taxon>Nitrospira</taxon>
    </lineage>
</organism>
<sequence>MIGLLILLFTVLSPFPYPTSTWAGASYEETLKQLAEAITERAAKAKKHRLAFLDFTDLQGQSTPVGQFLAEELGTQIMLAAELTVVDRTLTYSTLKKLHVDRIDSDHAKAAQRVAKAIRADAFISGVYIETPNGLQVTTKLIRPSNAQSIGAARATLPKAGPLNSFFKNEEAPQPVVPISPTEPAPQTGLGTHRNEYYELVVTSIDKHDSRVKLGFTIENHSSRDLKLLCHLQDTLLKDEHGMTWHQRVEENREGLCTRGIELSPRRKGRAILAFRATSDAAATQFTLHFHEKLPRQDASFTIDRLTLAPTPDPVEPTP</sequence>
<feature type="domain" description="FlgO" evidence="1">
    <location>
        <begin position="33"/>
        <end position="159"/>
    </location>
</feature>
<dbReference type="Pfam" id="PF17680">
    <property type="entry name" value="FlgO"/>
    <property type="match status" value="1"/>
</dbReference>
<evidence type="ECO:0000313" key="2">
    <source>
        <dbReference type="EMBL" id="QPD05287.1"/>
    </source>
</evidence>
<name>A0A7S8FGC8_9BACT</name>
<dbReference type="AlphaFoldDB" id="A0A7S8FGC8"/>
<proteinExistence type="predicted"/>
<evidence type="ECO:0000313" key="3">
    <source>
        <dbReference type="Proteomes" id="UP000593737"/>
    </source>
</evidence>
<gene>
    <name evidence="2" type="ORF">Nkreftii_003061</name>
</gene>
<protein>
    <recommendedName>
        <fullName evidence="1">FlgO domain-containing protein</fullName>
    </recommendedName>
</protein>
<dbReference type="EMBL" id="CP047423">
    <property type="protein sequence ID" value="QPD05287.1"/>
    <property type="molecule type" value="Genomic_DNA"/>
</dbReference>
<reference evidence="2 3" key="1">
    <citation type="journal article" date="2020" name="ISME J.">
        <title>Enrichment and physiological characterization of a novel comammox Nitrospira indicates ammonium inhibition of complete nitrification.</title>
        <authorList>
            <person name="Sakoula D."/>
            <person name="Koch H."/>
            <person name="Frank J."/>
            <person name="Jetten M.S.M."/>
            <person name="van Kessel M.A.H.J."/>
            <person name="Lucker S."/>
        </authorList>
    </citation>
    <scope>NUCLEOTIDE SEQUENCE [LARGE SCALE GENOMIC DNA]</scope>
    <source>
        <strain evidence="2">Comreactor17</strain>
    </source>
</reference>
<accession>A0A7S8FGC8</accession>
<dbReference type="Proteomes" id="UP000593737">
    <property type="component" value="Chromosome"/>
</dbReference>
<dbReference type="InterPro" id="IPR041215">
    <property type="entry name" value="FlgO_dom"/>
</dbReference>